<feature type="compositionally biased region" description="Basic and acidic residues" evidence="1">
    <location>
        <begin position="15"/>
        <end position="31"/>
    </location>
</feature>
<evidence type="ECO:0000313" key="3">
    <source>
        <dbReference type="Proteomes" id="UP000050525"/>
    </source>
</evidence>
<dbReference type="EMBL" id="AKHW03000533">
    <property type="protein sequence ID" value="KYO45915.1"/>
    <property type="molecule type" value="Genomic_DNA"/>
</dbReference>
<comment type="caution">
    <text evidence="2">The sequence shown here is derived from an EMBL/GenBank/DDBJ whole genome shotgun (WGS) entry which is preliminary data.</text>
</comment>
<name>A0A151PAZ1_ALLMI</name>
<protein>
    <submittedName>
        <fullName evidence="2">Uncharacterized protein</fullName>
    </submittedName>
</protein>
<sequence length="85" mass="9299">MGEKLLLTKGGKMGNGDEIRDNEEQHSEESSGHPSSCQCDSQSTETGSPIKGGIMNRKNMVHIHHGKAICFTKRQKQIPDVTSGY</sequence>
<dbReference type="AlphaFoldDB" id="A0A151PAZ1"/>
<feature type="compositionally biased region" description="Polar residues" evidence="1">
    <location>
        <begin position="32"/>
        <end position="47"/>
    </location>
</feature>
<keyword evidence="3" id="KW-1185">Reference proteome</keyword>
<proteinExistence type="predicted"/>
<accession>A0A151PAZ1</accession>
<organism evidence="2 3">
    <name type="scientific">Alligator mississippiensis</name>
    <name type="common">American alligator</name>
    <dbReference type="NCBI Taxonomy" id="8496"/>
    <lineage>
        <taxon>Eukaryota</taxon>
        <taxon>Metazoa</taxon>
        <taxon>Chordata</taxon>
        <taxon>Craniata</taxon>
        <taxon>Vertebrata</taxon>
        <taxon>Euteleostomi</taxon>
        <taxon>Archelosauria</taxon>
        <taxon>Archosauria</taxon>
        <taxon>Crocodylia</taxon>
        <taxon>Alligatoridae</taxon>
        <taxon>Alligatorinae</taxon>
        <taxon>Alligator</taxon>
    </lineage>
</organism>
<feature type="region of interest" description="Disordered" evidence="1">
    <location>
        <begin position="1"/>
        <end position="54"/>
    </location>
</feature>
<evidence type="ECO:0000256" key="1">
    <source>
        <dbReference type="SAM" id="MobiDB-lite"/>
    </source>
</evidence>
<evidence type="ECO:0000313" key="2">
    <source>
        <dbReference type="EMBL" id="KYO45915.1"/>
    </source>
</evidence>
<dbReference type="Proteomes" id="UP000050525">
    <property type="component" value="Unassembled WGS sequence"/>
</dbReference>
<gene>
    <name evidence="2" type="ORF">Y1Q_0021535</name>
</gene>
<reference evidence="2 3" key="1">
    <citation type="journal article" date="2012" name="Genome Biol.">
        <title>Sequencing three crocodilian genomes to illuminate the evolution of archosaurs and amniotes.</title>
        <authorList>
            <person name="St John J.A."/>
            <person name="Braun E.L."/>
            <person name="Isberg S.R."/>
            <person name="Miles L.G."/>
            <person name="Chong A.Y."/>
            <person name="Gongora J."/>
            <person name="Dalzell P."/>
            <person name="Moran C."/>
            <person name="Bed'hom B."/>
            <person name="Abzhanov A."/>
            <person name="Burgess S.C."/>
            <person name="Cooksey A.M."/>
            <person name="Castoe T.A."/>
            <person name="Crawford N.G."/>
            <person name="Densmore L.D."/>
            <person name="Drew J.C."/>
            <person name="Edwards S.V."/>
            <person name="Faircloth B.C."/>
            <person name="Fujita M.K."/>
            <person name="Greenwold M.J."/>
            <person name="Hoffmann F.G."/>
            <person name="Howard J.M."/>
            <person name="Iguchi T."/>
            <person name="Janes D.E."/>
            <person name="Khan S.Y."/>
            <person name="Kohno S."/>
            <person name="de Koning A.J."/>
            <person name="Lance S.L."/>
            <person name="McCarthy F.M."/>
            <person name="McCormack J.E."/>
            <person name="Merchant M.E."/>
            <person name="Peterson D.G."/>
            <person name="Pollock D.D."/>
            <person name="Pourmand N."/>
            <person name="Raney B.J."/>
            <person name="Roessler K.A."/>
            <person name="Sanford J.R."/>
            <person name="Sawyer R.H."/>
            <person name="Schmidt C.J."/>
            <person name="Triplett E.W."/>
            <person name="Tuberville T.D."/>
            <person name="Venegas-Anaya M."/>
            <person name="Howard J.T."/>
            <person name="Jarvis E.D."/>
            <person name="Guillette L.J.Jr."/>
            <person name="Glenn T.C."/>
            <person name="Green R.E."/>
            <person name="Ray D.A."/>
        </authorList>
    </citation>
    <scope>NUCLEOTIDE SEQUENCE [LARGE SCALE GENOMIC DNA]</scope>
    <source>
        <strain evidence="2">KSC_2009_1</strain>
    </source>
</reference>